<dbReference type="PANTHER" id="PTHR45700:SF2">
    <property type="entry name" value="UBIQUITIN-PROTEIN LIGASE E3C"/>
    <property type="match status" value="1"/>
</dbReference>
<evidence type="ECO:0000256" key="6">
    <source>
        <dbReference type="PROSITE-ProRule" id="PRU00104"/>
    </source>
</evidence>
<feature type="region of interest" description="Disordered" evidence="7">
    <location>
        <begin position="1"/>
        <end position="61"/>
    </location>
</feature>
<feature type="compositionally biased region" description="Basic and acidic residues" evidence="7">
    <location>
        <begin position="48"/>
        <end position="60"/>
    </location>
</feature>
<dbReference type="InterPro" id="IPR035983">
    <property type="entry name" value="Hect_E3_ubiquitin_ligase"/>
</dbReference>
<reference evidence="9" key="1">
    <citation type="submission" date="2023-06" db="EMBL/GenBank/DDBJ databases">
        <title>Genome-scale phylogeny and comparative genomics of the fungal order Sordariales.</title>
        <authorList>
            <consortium name="Lawrence Berkeley National Laboratory"/>
            <person name="Hensen N."/>
            <person name="Bonometti L."/>
            <person name="Westerberg I."/>
            <person name="Brannstrom I.O."/>
            <person name="Guillou S."/>
            <person name="Cros-Aarteil S."/>
            <person name="Calhoun S."/>
            <person name="Haridas S."/>
            <person name="Kuo A."/>
            <person name="Mondo S."/>
            <person name="Pangilinan J."/>
            <person name="Riley R."/>
            <person name="LaButti K."/>
            <person name="Andreopoulos B."/>
            <person name="Lipzen A."/>
            <person name="Chen C."/>
            <person name="Yanf M."/>
            <person name="Daum C."/>
            <person name="Ng V."/>
            <person name="Clum A."/>
            <person name="Steindorff A."/>
            <person name="Ohm R."/>
            <person name="Martin F."/>
            <person name="Silar P."/>
            <person name="Natvig D."/>
            <person name="Lalanne C."/>
            <person name="Gautier V."/>
            <person name="Ament-velasquez S.L."/>
            <person name="Kruys A."/>
            <person name="Hutchinson M.I."/>
            <person name="Powell A.J."/>
            <person name="Barry K."/>
            <person name="Miller A.N."/>
            <person name="Grigoriev I.V."/>
            <person name="Debuchy R."/>
            <person name="Gladieux P."/>
            <person name="Thoren M.H."/>
            <person name="Johannesson H."/>
        </authorList>
    </citation>
    <scope>NUCLEOTIDE SEQUENCE</scope>
    <source>
        <strain evidence="9">SMH3187-1</strain>
    </source>
</reference>
<dbReference type="InterPro" id="IPR000569">
    <property type="entry name" value="HECT_dom"/>
</dbReference>
<evidence type="ECO:0000256" key="2">
    <source>
        <dbReference type="ARBA" id="ARBA00004906"/>
    </source>
</evidence>
<accession>A0AA40EQQ1</accession>
<feature type="region of interest" description="Disordered" evidence="7">
    <location>
        <begin position="637"/>
        <end position="660"/>
    </location>
</feature>
<feature type="active site" description="Glycyl thioester intermediate" evidence="6">
    <location>
        <position position="1093"/>
    </location>
</feature>
<proteinExistence type="predicted"/>
<dbReference type="GO" id="GO:0061630">
    <property type="term" value="F:ubiquitin protein ligase activity"/>
    <property type="evidence" value="ECO:0007669"/>
    <property type="project" value="UniProtKB-EC"/>
</dbReference>
<dbReference type="FunFam" id="3.30.2160.10:FF:000002">
    <property type="entry name" value="Putative Ubiquitin-protein ligase E3C"/>
    <property type="match status" value="1"/>
</dbReference>
<dbReference type="Gene3D" id="3.30.2410.10">
    <property type="entry name" value="Hect, E3 ligase catalytic domain"/>
    <property type="match status" value="1"/>
</dbReference>
<comment type="caution">
    <text evidence="9">The sequence shown here is derived from an EMBL/GenBank/DDBJ whole genome shotgun (WGS) entry which is preliminary data.</text>
</comment>
<dbReference type="FunFam" id="3.30.2410.10:FF:000017">
    <property type="entry name" value="E3 ubiquitin-protein ligase UPL7"/>
    <property type="match status" value="1"/>
</dbReference>
<evidence type="ECO:0000256" key="4">
    <source>
        <dbReference type="ARBA" id="ARBA00022679"/>
    </source>
</evidence>
<dbReference type="PROSITE" id="PS50237">
    <property type="entry name" value="HECT"/>
    <property type="match status" value="1"/>
</dbReference>
<evidence type="ECO:0000256" key="1">
    <source>
        <dbReference type="ARBA" id="ARBA00000885"/>
    </source>
</evidence>
<dbReference type="EC" id="2.3.2.26" evidence="3"/>
<gene>
    <name evidence="9" type="ORF">B0T18DRAFT_190605</name>
</gene>
<dbReference type="CDD" id="cd23767">
    <property type="entry name" value="IQCD"/>
    <property type="match status" value="1"/>
</dbReference>
<comment type="catalytic activity">
    <reaction evidence="1">
        <text>S-ubiquitinyl-[E2 ubiquitin-conjugating enzyme]-L-cysteine + [acceptor protein]-L-lysine = [E2 ubiquitin-conjugating enzyme]-L-cysteine + N(6)-ubiquitinyl-[acceptor protein]-L-lysine.</text>
        <dbReference type="EC" id="2.3.2.26"/>
    </reaction>
</comment>
<evidence type="ECO:0000313" key="10">
    <source>
        <dbReference type="Proteomes" id="UP001172155"/>
    </source>
</evidence>
<protein>
    <recommendedName>
        <fullName evidence="3">HECT-type E3 ubiquitin transferase</fullName>
        <ecNumber evidence="3">2.3.2.26</ecNumber>
    </recommendedName>
</protein>
<dbReference type="CDD" id="cd00078">
    <property type="entry name" value="HECTc"/>
    <property type="match status" value="1"/>
</dbReference>
<evidence type="ECO:0000259" key="8">
    <source>
        <dbReference type="PROSITE" id="PS50237"/>
    </source>
</evidence>
<dbReference type="SMART" id="SM00119">
    <property type="entry name" value="HECTc"/>
    <property type="match status" value="1"/>
</dbReference>
<feature type="compositionally biased region" description="Acidic residues" evidence="7">
    <location>
        <begin position="643"/>
        <end position="655"/>
    </location>
</feature>
<evidence type="ECO:0000256" key="5">
    <source>
        <dbReference type="ARBA" id="ARBA00022786"/>
    </source>
</evidence>
<dbReference type="Proteomes" id="UP001172155">
    <property type="component" value="Unassembled WGS sequence"/>
</dbReference>
<dbReference type="PANTHER" id="PTHR45700">
    <property type="entry name" value="UBIQUITIN-PROTEIN LIGASE E3C"/>
    <property type="match status" value="1"/>
</dbReference>
<dbReference type="GO" id="GO:0006511">
    <property type="term" value="P:ubiquitin-dependent protein catabolic process"/>
    <property type="evidence" value="ECO:0007669"/>
    <property type="project" value="TreeGrafter"/>
</dbReference>
<dbReference type="Gene3D" id="3.30.2160.10">
    <property type="entry name" value="Hect, E3 ligase catalytic domain"/>
    <property type="match status" value="1"/>
</dbReference>
<dbReference type="AlphaFoldDB" id="A0AA40EQQ1"/>
<keyword evidence="10" id="KW-1185">Reference proteome</keyword>
<dbReference type="EMBL" id="JAUKUD010000005">
    <property type="protein sequence ID" value="KAK0743772.1"/>
    <property type="molecule type" value="Genomic_DNA"/>
</dbReference>
<dbReference type="GO" id="GO:0000209">
    <property type="term" value="P:protein polyubiquitination"/>
    <property type="evidence" value="ECO:0007669"/>
    <property type="project" value="InterPro"/>
</dbReference>
<dbReference type="Gene3D" id="3.90.1750.10">
    <property type="entry name" value="Hect, E3 ligase catalytic domains"/>
    <property type="match status" value="1"/>
</dbReference>
<evidence type="ECO:0000256" key="3">
    <source>
        <dbReference type="ARBA" id="ARBA00012485"/>
    </source>
</evidence>
<sequence length="1125" mass="127263">MFPNFTGSSRKRNVNLGGHKSNNPFTGTGRLSASASGASKTVANAQVERQHRQQERDRLKASQRLQRVWRGHRVRRQVRTARRQQLDQLYSSHSPRDALSRSIQALPLVMAVYQPSAADDHQRLRRVAQDLVETDFGAFASGAIPPVRLQKLAGLLIAALERLDQKDMPSEAPIFLPAIDGLLKSRPQALEPVLVRYYRVLAKCCHDAGSPRKFVDLIRGAVVTPLVAAHVTGAFKQTAYREFAFAFLSQSDLPLFENHIDTFAPALDLEHLSEAMLNPAPEEPKTPEAQSAFLWLLAHFIALRKAKPQQALYLLGLKTAYVLLCTSSNLIRERFSGSSSRSANSDQESGERNRERLAPYVSECLESLIDQNEIASLLDELTRNHSESPGAELEAASFLAGYVLTLVYCFPSLSDDIRMRLYLADVSTHRGPEPTVKFFWKAVAKTSMFSQIASSSGAAKDVFQSYRPPPQGQTTSSDSRWDREWRTILLFLELYVFVLRLTDDDDFFAGLSSPVTSQTGSDPISRLRLCGLTKTDLSQLSLFLKHLAFTLFYDTPKALLSAPKNQGRTTTKETTYIITAGIDFYACRNLVTVAMKMLYERDSRRPFLPDGHWLMTSKFDMVGFQVAVLLEEERRREIKEAESDSDDESDPDTMDIDGPQQFNLRLRSRDAYLAEHRPKLEILENMPFTIPFTERVKIFRSFVRLDMEQRRGGDVNPDQWRLRMHHQGRSGLHMDPLSKHRATISRDNLFEDAKQAFWGLGDGLKEPIQIEFVDQYGMPEAGIDGGGVTKEFLTSVTQEAFTKFDLFVANTQNAYYPNPYFIDQRNALLRRQGVEPGSAEWRKSQEALMSQYDFLGRIIGKCMYEGILLDITFAGFFLLKWASASSNSYRANINDLRELDEELYQGMMRLKNYPGDVRNWGLDFTIDDDISPAGEPVRTVTRNLMPNGDKVSVTNENKPLYISYVARHRLMSQPHQVTHAFLRGLGMIIRPTWLSMFNQKELQRLVGGDSSDIDVDDLQSHTEYSGVYDDEHPTVQFFWHAMREFSDAERREVLKFVTSTPRAPLLGFNQLNPPFSIRDGGGDETRLPSASTCVNLLKLPRYSTLGLLRKKLLQAVKSGAGFDLS</sequence>
<keyword evidence="5 6" id="KW-0833">Ubl conjugation pathway</keyword>
<organism evidence="9 10">
    <name type="scientific">Schizothecium vesticola</name>
    <dbReference type="NCBI Taxonomy" id="314040"/>
    <lineage>
        <taxon>Eukaryota</taxon>
        <taxon>Fungi</taxon>
        <taxon>Dikarya</taxon>
        <taxon>Ascomycota</taxon>
        <taxon>Pezizomycotina</taxon>
        <taxon>Sordariomycetes</taxon>
        <taxon>Sordariomycetidae</taxon>
        <taxon>Sordariales</taxon>
        <taxon>Schizotheciaceae</taxon>
        <taxon>Schizothecium</taxon>
    </lineage>
</organism>
<comment type="pathway">
    <text evidence="2">Protein modification; protein ubiquitination.</text>
</comment>
<name>A0AA40EQQ1_9PEZI</name>
<evidence type="ECO:0000313" key="9">
    <source>
        <dbReference type="EMBL" id="KAK0743772.1"/>
    </source>
</evidence>
<feature type="domain" description="HECT" evidence="8">
    <location>
        <begin position="764"/>
        <end position="1125"/>
    </location>
</feature>
<dbReference type="InterPro" id="IPR044611">
    <property type="entry name" value="E3A/B/C-like"/>
</dbReference>
<keyword evidence="4" id="KW-0808">Transferase</keyword>
<dbReference type="PROSITE" id="PS50096">
    <property type="entry name" value="IQ"/>
    <property type="match status" value="1"/>
</dbReference>
<evidence type="ECO:0000256" key="7">
    <source>
        <dbReference type="SAM" id="MobiDB-lite"/>
    </source>
</evidence>
<dbReference type="SUPFAM" id="SSF56204">
    <property type="entry name" value="Hect, E3 ligase catalytic domain"/>
    <property type="match status" value="1"/>
</dbReference>
<feature type="compositionally biased region" description="Polar residues" evidence="7">
    <location>
        <begin position="20"/>
        <end position="44"/>
    </location>
</feature>
<dbReference type="Pfam" id="PF00632">
    <property type="entry name" value="HECT"/>
    <property type="match status" value="1"/>
</dbReference>